<gene>
    <name evidence="1" type="ORF">UFOVP116_270</name>
</gene>
<reference evidence="1" key="1">
    <citation type="submission" date="2020-04" db="EMBL/GenBank/DDBJ databases">
        <authorList>
            <person name="Chiriac C."/>
            <person name="Salcher M."/>
            <person name="Ghai R."/>
            <person name="Kavagutti S V."/>
        </authorList>
    </citation>
    <scope>NUCLEOTIDE SEQUENCE</scope>
</reference>
<accession>A0A6J5L6S1</accession>
<proteinExistence type="predicted"/>
<protein>
    <submittedName>
        <fullName evidence="1">Uncharacterized protein</fullName>
    </submittedName>
</protein>
<dbReference type="EMBL" id="LR796237">
    <property type="protein sequence ID" value="CAB4130101.1"/>
    <property type="molecule type" value="Genomic_DNA"/>
</dbReference>
<organism evidence="1">
    <name type="scientific">uncultured Caudovirales phage</name>
    <dbReference type="NCBI Taxonomy" id="2100421"/>
    <lineage>
        <taxon>Viruses</taxon>
        <taxon>Duplodnaviria</taxon>
        <taxon>Heunggongvirae</taxon>
        <taxon>Uroviricota</taxon>
        <taxon>Caudoviricetes</taxon>
        <taxon>Peduoviridae</taxon>
        <taxon>Maltschvirus</taxon>
        <taxon>Maltschvirus maltsch</taxon>
    </lineage>
</organism>
<sequence>MQISQVDCHPWTHRVDFVDTDSEQIWPIYEWTENEGIPGVWLGKSFITVSMQAVLLALTWAHINKPNNY</sequence>
<name>A0A6J5L6S1_9CAUD</name>
<evidence type="ECO:0000313" key="1">
    <source>
        <dbReference type="EMBL" id="CAB4130101.1"/>
    </source>
</evidence>